<protein>
    <submittedName>
        <fullName evidence="2">Uncharacterized protein</fullName>
    </submittedName>
</protein>
<evidence type="ECO:0000313" key="2">
    <source>
        <dbReference type="EMBL" id="KAL0112074.1"/>
    </source>
</evidence>
<dbReference type="Proteomes" id="UP001430953">
    <property type="component" value="Unassembled WGS sequence"/>
</dbReference>
<gene>
    <name evidence="2" type="ORF">PUN28_013359</name>
</gene>
<evidence type="ECO:0000313" key="3">
    <source>
        <dbReference type="Proteomes" id="UP001430953"/>
    </source>
</evidence>
<comment type="caution">
    <text evidence="2">The sequence shown here is derived from an EMBL/GenBank/DDBJ whole genome shotgun (WGS) entry which is preliminary data.</text>
</comment>
<accession>A0AAW2F847</accession>
<organism evidence="2 3">
    <name type="scientific">Cardiocondyla obscurior</name>
    <dbReference type="NCBI Taxonomy" id="286306"/>
    <lineage>
        <taxon>Eukaryota</taxon>
        <taxon>Metazoa</taxon>
        <taxon>Ecdysozoa</taxon>
        <taxon>Arthropoda</taxon>
        <taxon>Hexapoda</taxon>
        <taxon>Insecta</taxon>
        <taxon>Pterygota</taxon>
        <taxon>Neoptera</taxon>
        <taxon>Endopterygota</taxon>
        <taxon>Hymenoptera</taxon>
        <taxon>Apocrita</taxon>
        <taxon>Aculeata</taxon>
        <taxon>Formicoidea</taxon>
        <taxon>Formicidae</taxon>
        <taxon>Myrmicinae</taxon>
        <taxon>Cardiocondyla</taxon>
    </lineage>
</organism>
<dbReference type="EMBL" id="JADYXP020000013">
    <property type="protein sequence ID" value="KAL0112074.1"/>
    <property type="molecule type" value="Genomic_DNA"/>
</dbReference>
<feature type="region of interest" description="Disordered" evidence="1">
    <location>
        <begin position="1"/>
        <end position="62"/>
    </location>
</feature>
<feature type="compositionally biased region" description="Basic residues" evidence="1">
    <location>
        <begin position="13"/>
        <end position="34"/>
    </location>
</feature>
<dbReference type="AlphaFoldDB" id="A0AAW2F847"/>
<evidence type="ECO:0000256" key="1">
    <source>
        <dbReference type="SAM" id="MobiDB-lite"/>
    </source>
</evidence>
<proteinExistence type="predicted"/>
<keyword evidence="3" id="KW-1185">Reference proteome</keyword>
<sequence>MSSGSRVDPCSCTKRRTKRGRDMKQSQPRRRRRARDSPRHPRDSPRYSRPSQTFEFDTRNRLRRTDASTFSYRTRTKPATTHGCLDIFVSNSDRVLAVTSSSTQ</sequence>
<name>A0AAW2F847_9HYME</name>
<reference evidence="2 3" key="1">
    <citation type="submission" date="2023-03" db="EMBL/GenBank/DDBJ databases">
        <title>High recombination rates correlate with genetic variation in Cardiocondyla obscurior ants.</title>
        <authorList>
            <person name="Errbii M."/>
        </authorList>
    </citation>
    <scope>NUCLEOTIDE SEQUENCE [LARGE SCALE GENOMIC DNA]</scope>
    <source>
        <strain evidence="2">Alpha-2009</strain>
        <tissue evidence="2">Whole body</tissue>
    </source>
</reference>
<feature type="compositionally biased region" description="Basic and acidic residues" evidence="1">
    <location>
        <begin position="35"/>
        <end position="46"/>
    </location>
</feature>